<accession>A0A2S2PF40</accession>
<feature type="domain" description="Origin recognition complex subunit 2 winged-helix" evidence="9">
    <location>
        <begin position="543"/>
        <end position="598"/>
    </location>
</feature>
<evidence type="ECO:0000259" key="8">
    <source>
        <dbReference type="Pfam" id="PF04084"/>
    </source>
</evidence>
<evidence type="ECO:0000259" key="9">
    <source>
        <dbReference type="Pfam" id="PF24882"/>
    </source>
</evidence>
<evidence type="ECO:0000256" key="2">
    <source>
        <dbReference type="ARBA" id="ARBA00007421"/>
    </source>
</evidence>
<reference evidence="10" key="1">
    <citation type="submission" date="2018-04" db="EMBL/GenBank/DDBJ databases">
        <title>Transcriptome of Schizaphis graminum biotype I.</title>
        <authorList>
            <person name="Scully E.D."/>
            <person name="Geib S.M."/>
            <person name="Palmer N.A."/>
            <person name="Koch K."/>
            <person name="Bradshaw J."/>
            <person name="Heng-Moss T."/>
            <person name="Sarath G."/>
        </authorList>
    </citation>
    <scope>NUCLEOTIDE SEQUENCE</scope>
</reference>
<dbReference type="InterPro" id="IPR056772">
    <property type="entry name" value="RecA-like_ORC2"/>
</dbReference>
<dbReference type="PANTHER" id="PTHR14052">
    <property type="entry name" value="ORIGIN RECOGNITION COMPLEX SUBUNIT 2"/>
    <property type="match status" value="1"/>
</dbReference>
<dbReference type="GO" id="GO:0006260">
    <property type="term" value="P:DNA replication"/>
    <property type="evidence" value="ECO:0007669"/>
    <property type="project" value="UniProtKB-UniRule"/>
</dbReference>
<evidence type="ECO:0000256" key="6">
    <source>
        <dbReference type="RuleBase" id="RU368084"/>
    </source>
</evidence>
<organism evidence="10">
    <name type="scientific">Schizaphis graminum</name>
    <name type="common">Green bug aphid</name>
    <dbReference type="NCBI Taxonomy" id="13262"/>
    <lineage>
        <taxon>Eukaryota</taxon>
        <taxon>Metazoa</taxon>
        <taxon>Ecdysozoa</taxon>
        <taxon>Arthropoda</taxon>
        <taxon>Hexapoda</taxon>
        <taxon>Insecta</taxon>
        <taxon>Pterygota</taxon>
        <taxon>Neoptera</taxon>
        <taxon>Paraneoptera</taxon>
        <taxon>Hemiptera</taxon>
        <taxon>Sternorrhyncha</taxon>
        <taxon>Aphidomorpha</taxon>
        <taxon>Aphidoidea</taxon>
        <taxon>Aphididae</taxon>
        <taxon>Aphidini</taxon>
        <taxon>Schizaphis</taxon>
    </lineage>
</organism>
<feature type="compositionally biased region" description="Polar residues" evidence="7">
    <location>
        <begin position="244"/>
        <end position="256"/>
    </location>
</feature>
<feature type="domain" description="Origin recognition complex subunit 2 RecA-like" evidence="8">
    <location>
        <begin position="325"/>
        <end position="486"/>
    </location>
</feature>
<proteinExistence type="inferred from homology"/>
<dbReference type="GO" id="GO:0003688">
    <property type="term" value="F:DNA replication origin binding"/>
    <property type="evidence" value="ECO:0007669"/>
    <property type="project" value="UniProtKB-UniRule"/>
</dbReference>
<evidence type="ECO:0000256" key="4">
    <source>
        <dbReference type="ARBA" id="ARBA00022705"/>
    </source>
</evidence>
<feature type="compositionally biased region" description="Acidic residues" evidence="7">
    <location>
        <begin position="65"/>
        <end position="74"/>
    </location>
</feature>
<sequence length="614" mass="70444">MELPSIGDKNEIQVEFIDDQAVQHLIIDEALQKNHSTRKKKSIDVTLSNSGVPIKCKKTNQILDESFDDDESNENDSNATLKPKALFEDGDVPGERMFSFHSKKNKTYNKKNSSSQHRENHNKDDQKMSNIHHQAISDDEYEIKSKNSHRKSTRTISTLATSKLKNEVSDIDSPKVTDGTFDHKTPKKLKKVQNCSEHDVSSKTPRTVRKRIAKGIAHQKFEQLNEFNDSDYSISDESDSDSSIHTNPKTVQPENTHISLRRSIRKREVPFIYKSDEYFLSKSAKSVKKSKTSDNTLKLLKNPVLDKEQVDLLSGNSYTKHDKKIKTLYKDIMSNFPYWLSLLREGFNLLLYGLGSKRQIINDFRMSMLAEESVLVINGFFPGLTMKEILESITIDLLDLDSCPGSAELAIQQIEEKLKLKTSEHIYILINNLDGVELQNYKAQHVLSRISSLKKVHLIASMDRVNSALMFDNTKLGDYNFIWMDCTNFSPYTVETNFIQSLMVKNVGIQHSFSGLNNVFKSLTSNAKSILLLLIKDRIENKNDKKYGGVPFSTLYRWCRQRFLASTDLALRSQLTEFVDHELVKWKRDADVLYVPVDVDVLAQFYKQNEEDDE</sequence>
<dbReference type="Pfam" id="PF04084">
    <property type="entry name" value="RecA-like_ORC2"/>
    <property type="match status" value="1"/>
</dbReference>
<dbReference type="InterPro" id="IPR007220">
    <property type="entry name" value="ORC2"/>
</dbReference>
<feature type="region of interest" description="Disordered" evidence="7">
    <location>
        <begin position="65"/>
        <end position="158"/>
    </location>
</feature>
<dbReference type="EMBL" id="GGMR01015403">
    <property type="protein sequence ID" value="MBY28022.1"/>
    <property type="molecule type" value="Transcribed_RNA"/>
</dbReference>
<comment type="subcellular location">
    <subcellularLocation>
        <location evidence="1 6">Nucleus</location>
    </subcellularLocation>
</comment>
<dbReference type="InterPro" id="IPR056773">
    <property type="entry name" value="WHD_ORC2"/>
</dbReference>
<keyword evidence="5 6" id="KW-0539">Nucleus</keyword>
<feature type="region of interest" description="Disordered" evidence="7">
    <location>
        <begin position="230"/>
        <end position="256"/>
    </location>
</feature>
<protein>
    <recommendedName>
        <fullName evidence="3 6">Origin recognition complex subunit 2</fullName>
    </recommendedName>
</protein>
<keyword evidence="4 6" id="KW-0235">DNA replication</keyword>
<name>A0A2S2PF40_SCHGA</name>
<gene>
    <name evidence="10" type="primary">Orc2</name>
    <name evidence="10" type="ORF">g.132404</name>
</gene>
<dbReference type="PANTHER" id="PTHR14052:SF0">
    <property type="entry name" value="ORIGIN RECOGNITION COMPLEX SUBUNIT 2"/>
    <property type="match status" value="1"/>
</dbReference>
<evidence type="ECO:0000256" key="1">
    <source>
        <dbReference type="ARBA" id="ARBA00004123"/>
    </source>
</evidence>
<dbReference type="GO" id="GO:0005664">
    <property type="term" value="C:nuclear origin of replication recognition complex"/>
    <property type="evidence" value="ECO:0007669"/>
    <property type="project" value="UniProtKB-UniRule"/>
</dbReference>
<comment type="function">
    <text evidence="6">Component of the origin recognition complex (ORC) that binds origins of replication. DNA-binding is ATP-dependent. ORC is required to assemble the pre-replication complex necessary to initiate DNA replication.</text>
</comment>
<comment type="similarity">
    <text evidence="2 6">Belongs to the ORC2 family.</text>
</comment>
<evidence type="ECO:0000256" key="5">
    <source>
        <dbReference type="ARBA" id="ARBA00023242"/>
    </source>
</evidence>
<comment type="subunit">
    <text evidence="6">Component of the origin recognition complex (ORC).</text>
</comment>
<dbReference type="AlphaFoldDB" id="A0A2S2PF40"/>
<evidence type="ECO:0000256" key="7">
    <source>
        <dbReference type="SAM" id="MobiDB-lite"/>
    </source>
</evidence>
<feature type="compositionally biased region" description="Basic and acidic residues" evidence="7">
    <location>
        <begin position="116"/>
        <end position="127"/>
    </location>
</feature>
<evidence type="ECO:0000313" key="10">
    <source>
        <dbReference type="EMBL" id="MBY28022.1"/>
    </source>
</evidence>
<evidence type="ECO:0000256" key="3">
    <source>
        <dbReference type="ARBA" id="ARBA00019080"/>
    </source>
</evidence>
<dbReference type="Pfam" id="PF24882">
    <property type="entry name" value="WHD_ORC2"/>
    <property type="match status" value="1"/>
</dbReference>